<feature type="compositionally biased region" description="Polar residues" evidence="1">
    <location>
        <begin position="58"/>
        <end position="71"/>
    </location>
</feature>
<dbReference type="PROSITE" id="PS51257">
    <property type="entry name" value="PROKAR_LIPOPROTEIN"/>
    <property type="match status" value="1"/>
</dbReference>
<protein>
    <submittedName>
        <fullName evidence="3">Uncharacterized protein</fullName>
    </submittedName>
</protein>
<gene>
    <name evidence="3" type="ORF">H8B15_07630</name>
</gene>
<evidence type="ECO:0000256" key="1">
    <source>
        <dbReference type="SAM" id="MobiDB-lite"/>
    </source>
</evidence>
<reference evidence="3 4" key="1">
    <citation type="submission" date="2020-08" db="EMBL/GenBank/DDBJ databases">
        <title>Hymenobacter sp.</title>
        <authorList>
            <person name="Kim M.K."/>
        </authorList>
    </citation>
    <scope>NUCLEOTIDE SEQUENCE [LARGE SCALE GENOMIC DNA]</scope>
    <source>
        <strain evidence="3 4">BT507</strain>
    </source>
</reference>
<feature type="region of interest" description="Disordered" evidence="1">
    <location>
        <begin position="39"/>
        <end position="77"/>
    </location>
</feature>
<dbReference type="RefSeq" id="WP_187319069.1">
    <property type="nucleotide sequence ID" value="NZ_JACSCY010000004.1"/>
</dbReference>
<name>A0ABR7MI78_9BACT</name>
<dbReference type="Proteomes" id="UP000622017">
    <property type="component" value="Unassembled WGS sequence"/>
</dbReference>
<comment type="caution">
    <text evidence="3">The sequence shown here is derived from an EMBL/GenBank/DDBJ whole genome shotgun (WGS) entry which is preliminary data.</text>
</comment>
<accession>A0ABR7MI78</accession>
<evidence type="ECO:0000313" key="3">
    <source>
        <dbReference type="EMBL" id="MBC6610789.1"/>
    </source>
</evidence>
<evidence type="ECO:0000256" key="2">
    <source>
        <dbReference type="SAM" id="SignalP"/>
    </source>
</evidence>
<organism evidence="3 4">
    <name type="scientific">Hymenobacter citatus</name>
    <dbReference type="NCBI Taxonomy" id="2763506"/>
    <lineage>
        <taxon>Bacteria</taxon>
        <taxon>Pseudomonadati</taxon>
        <taxon>Bacteroidota</taxon>
        <taxon>Cytophagia</taxon>
        <taxon>Cytophagales</taxon>
        <taxon>Hymenobacteraceae</taxon>
        <taxon>Hymenobacter</taxon>
    </lineage>
</organism>
<feature type="chain" id="PRO_5046266392" evidence="2">
    <location>
        <begin position="21"/>
        <end position="77"/>
    </location>
</feature>
<feature type="signal peptide" evidence="2">
    <location>
        <begin position="1"/>
        <end position="20"/>
    </location>
</feature>
<sequence length="77" mass="7900">MSTLRLAFLGLLAAAASLSACNSTPSDSATTSDAAVVVRQDSTQRDSVPTMPAAVPSTEYTSPNTVVTESADSLHKE</sequence>
<keyword evidence="4" id="KW-1185">Reference proteome</keyword>
<proteinExistence type="predicted"/>
<dbReference type="EMBL" id="JACSCY010000004">
    <property type="protein sequence ID" value="MBC6610789.1"/>
    <property type="molecule type" value="Genomic_DNA"/>
</dbReference>
<evidence type="ECO:0000313" key="4">
    <source>
        <dbReference type="Proteomes" id="UP000622017"/>
    </source>
</evidence>
<keyword evidence="2" id="KW-0732">Signal</keyword>